<dbReference type="InterPro" id="IPR036322">
    <property type="entry name" value="WD40_repeat_dom_sf"/>
</dbReference>
<comment type="caution">
    <text evidence="4">The sequence shown here is derived from an EMBL/GenBank/DDBJ whole genome shotgun (WGS) entry which is preliminary data.</text>
</comment>
<feature type="repeat" description="WD" evidence="3">
    <location>
        <begin position="159"/>
        <end position="200"/>
    </location>
</feature>
<dbReference type="Proteomes" id="UP000663879">
    <property type="component" value="Unassembled WGS sequence"/>
</dbReference>
<dbReference type="SUPFAM" id="SSF50978">
    <property type="entry name" value="WD40 repeat-like"/>
    <property type="match status" value="1"/>
</dbReference>
<dbReference type="Pfam" id="PF00400">
    <property type="entry name" value="WD40"/>
    <property type="match status" value="4"/>
</dbReference>
<reference evidence="4" key="1">
    <citation type="submission" date="2021-02" db="EMBL/GenBank/DDBJ databases">
        <authorList>
            <person name="Nowell W R."/>
        </authorList>
    </citation>
    <scope>NUCLEOTIDE SEQUENCE</scope>
    <source>
        <strain evidence="4">Ploen Becks lab</strain>
    </source>
</reference>
<proteinExistence type="predicted"/>
<dbReference type="Gene3D" id="2.130.10.10">
    <property type="entry name" value="YVTN repeat-like/Quinoprotein amine dehydrogenase"/>
    <property type="match status" value="2"/>
</dbReference>
<evidence type="ECO:0000256" key="2">
    <source>
        <dbReference type="ARBA" id="ARBA00022737"/>
    </source>
</evidence>
<dbReference type="CDD" id="cd00200">
    <property type="entry name" value="WD40"/>
    <property type="match status" value="1"/>
</dbReference>
<dbReference type="PRINTS" id="PR00320">
    <property type="entry name" value="GPROTEINBRPT"/>
</dbReference>
<dbReference type="PANTHER" id="PTHR19848">
    <property type="entry name" value="WD40 REPEAT PROTEIN"/>
    <property type="match status" value="1"/>
</dbReference>
<dbReference type="OrthoDB" id="10261640at2759"/>
<dbReference type="PROSITE" id="PS00678">
    <property type="entry name" value="WD_REPEATS_1"/>
    <property type="match status" value="2"/>
</dbReference>
<protein>
    <submittedName>
        <fullName evidence="4">Uncharacterized protein</fullName>
    </submittedName>
</protein>
<feature type="repeat" description="WD" evidence="3">
    <location>
        <begin position="320"/>
        <end position="360"/>
    </location>
</feature>
<keyword evidence="2" id="KW-0677">Repeat</keyword>
<keyword evidence="5" id="KW-1185">Reference proteome</keyword>
<dbReference type="InterPro" id="IPR020472">
    <property type="entry name" value="WD40_PAC1"/>
</dbReference>
<dbReference type="PROSITE" id="PS50294">
    <property type="entry name" value="WD_REPEATS_REGION"/>
    <property type="match status" value="2"/>
</dbReference>
<name>A0A814BDD2_9BILA</name>
<dbReference type="InterPro" id="IPR015943">
    <property type="entry name" value="WD40/YVTN_repeat-like_dom_sf"/>
</dbReference>
<gene>
    <name evidence="4" type="ORF">OXX778_LOCUS12600</name>
</gene>
<organism evidence="4 5">
    <name type="scientific">Brachionus calyciflorus</name>
    <dbReference type="NCBI Taxonomy" id="104777"/>
    <lineage>
        <taxon>Eukaryota</taxon>
        <taxon>Metazoa</taxon>
        <taxon>Spiralia</taxon>
        <taxon>Gnathifera</taxon>
        <taxon>Rotifera</taxon>
        <taxon>Eurotatoria</taxon>
        <taxon>Monogononta</taxon>
        <taxon>Pseudotrocha</taxon>
        <taxon>Ploima</taxon>
        <taxon>Brachionidae</taxon>
        <taxon>Brachionus</taxon>
    </lineage>
</organism>
<dbReference type="EMBL" id="CAJNOC010002305">
    <property type="protein sequence ID" value="CAF0925161.1"/>
    <property type="molecule type" value="Genomic_DNA"/>
</dbReference>
<evidence type="ECO:0000313" key="4">
    <source>
        <dbReference type="EMBL" id="CAF0925161.1"/>
    </source>
</evidence>
<evidence type="ECO:0000313" key="5">
    <source>
        <dbReference type="Proteomes" id="UP000663879"/>
    </source>
</evidence>
<sequence length="433" mass="50210">MSLLDRETSSTHILNELLDIRKNPEQYVRDVYLDITAKINLHREMFINQMITKINEYYLHIYEQLENGRALSLDKIKFGMENCFSTLLCHQHSLSDSTLLEINKIIRDIVESEIKLLNCNFRIDMGFLRAQFVFRSNELLKIQLLNLPKIDKIKPIGTLKGHCDQIYQLSKTPFEDYIITASRDNSVKLWDLKTKKCKWSIKVIKPIFQVFEDEVICAEEQGGFKFYDLFTGQFKSCIVTMNLGISCILVLNENIILTGLKYGEIMVWSRKKTKILDVIPGHLMSVTSLKMLNKNELLSCSCDMNIKLWNLKDKVLVRSFEGHKNWVTCIEIFNENEFLSGCKDGSIKIWHRSIESCVNTLHAHTKIVNSIQVFENYQIFSCSDDGTIKHWDTVNSVCLRSVQISSDFGIFDFALLSNDSVLVTENNQVKIWK</sequence>
<accession>A0A814BDD2</accession>
<dbReference type="PROSITE" id="PS50082">
    <property type="entry name" value="WD_REPEATS_2"/>
    <property type="match status" value="4"/>
</dbReference>
<evidence type="ECO:0000256" key="3">
    <source>
        <dbReference type="PROSITE-ProRule" id="PRU00221"/>
    </source>
</evidence>
<keyword evidence="1 3" id="KW-0853">WD repeat</keyword>
<dbReference type="AlphaFoldDB" id="A0A814BDD2"/>
<dbReference type="SMART" id="SM00320">
    <property type="entry name" value="WD40"/>
    <property type="match status" value="6"/>
</dbReference>
<dbReference type="InterPro" id="IPR001680">
    <property type="entry name" value="WD40_rpt"/>
</dbReference>
<feature type="repeat" description="WD" evidence="3">
    <location>
        <begin position="361"/>
        <end position="401"/>
    </location>
</feature>
<dbReference type="PANTHER" id="PTHR19848:SF8">
    <property type="entry name" value="F-BOX AND WD REPEAT DOMAIN CONTAINING 7"/>
    <property type="match status" value="1"/>
</dbReference>
<dbReference type="InterPro" id="IPR019775">
    <property type="entry name" value="WD40_repeat_CS"/>
</dbReference>
<evidence type="ECO:0000256" key="1">
    <source>
        <dbReference type="ARBA" id="ARBA00022574"/>
    </source>
</evidence>
<feature type="repeat" description="WD" evidence="3">
    <location>
        <begin position="279"/>
        <end position="319"/>
    </location>
</feature>